<evidence type="ECO:0000313" key="2">
    <source>
        <dbReference type="EMBL" id="MFD0868934.1"/>
    </source>
</evidence>
<feature type="transmembrane region" description="Helical" evidence="1">
    <location>
        <begin position="12"/>
        <end position="31"/>
    </location>
</feature>
<dbReference type="RefSeq" id="WP_379287122.1">
    <property type="nucleotide sequence ID" value="NZ_JBHTIU010000027.1"/>
</dbReference>
<reference evidence="3" key="1">
    <citation type="journal article" date="2019" name="Int. J. Syst. Evol. Microbiol.">
        <title>The Global Catalogue of Microorganisms (GCM) 10K type strain sequencing project: providing services to taxonomists for standard genome sequencing and annotation.</title>
        <authorList>
            <consortium name="The Broad Institute Genomics Platform"/>
            <consortium name="The Broad Institute Genome Sequencing Center for Infectious Disease"/>
            <person name="Wu L."/>
            <person name="Ma J."/>
        </authorList>
    </citation>
    <scope>NUCLEOTIDE SEQUENCE [LARGE SCALE GENOMIC DNA]</scope>
    <source>
        <strain evidence="3">CCUG 57263</strain>
    </source>
</reference>
<keyword evidence="1" id="KW-0812">Transmembrane</keyword>
<name>A0ABW3D865_9BACL</name>
<keyword evidence="1" id="KW-0472">Membrane</keyword>
<protein>
    <recommendedName>
        <fullName evidence="4">Transmembrane protein</fullName>
    </recommendedName>
</protein>
<organism evidence="2 3">
    <name type="scientific">Paenibacillus residui</name>
    <dbReference type="NCBI Taxonomy" id="629724"/>
    <lineage>
        <taxon>Bacteria</taxon>
        <taxon>Bacillati</taxon>
        <taxon>Bacillota</taxon>
        <taxon>Bacilli</taxon>
        <taxon>Bacillales</taxon>
        <taxon>Paenibacillaceae</taxon>
        <taxon>Paenibacillus</taxon>
    </lineage>
</organism>
<proteinExistence type="predicted"/>
<evidence type="ECO:0000313" key="3">
    <source>
        <dbReference type="Proteomes" id="UP001597120"/>
    </source>
</evidence>
<sequence>MRSTATVSFRSYFLILAFVLLTTFISSSLFVDTSHPLVEESPTLVSSIKEHSIITTRNTAKVGLLWVHKWLSWIPLFPLLLLVLALPPIIYLFRFIPLAIKGIFLMPIKFTSTYVV</sequence>
<evidence type="ECO:0008006" key="4">
    <source>
        <dbReference type="Google" id="ProtNLM"/>
    </source>
</evidence>
<dbReference type="Proteomes" id="UP001597120">
    <property type="component" value="Unassembled WGS sequence"/>
</dbReference>
<evidence type="ECO:0000256" key="1">
    <source>
        <dbReference type="SAM" id="Phobius"/>
    </source>
</evidence>
<dbReference type="EMBL" id="JBHTIU010000027">
    <property type="protein sequence ID" value="MFD0868934.1"/>
    <property type="molecule type" value="Genomic_DNA"/>
</dbReference>
<keyword evidence="3" id="KW-1185">Reference proteome</keyword>
<accession>A0ABW3D865</accession>
<comment type="caution">
    <text evidence="2">The sequence shown here is derived from an EMBL/GenBank/DDBJ whole genome shotgun (WGS) entry which is preliminary data.</text>
</comment>
<gene>
    <name evidence="2" type="ORF">ACFQ03_07215</name>
</gene>
<keyword evidence="1" id="KW-1133">Transmembrane helix</keyword>
<feature type="transmembrane region" description="Helical" evidence="1">
    <location>
        <begin position="70"/>
        <end position="93"/>
    </location>
</feature>